<dbReference type="EMBL" id="CAEZSG010000047">
    <property type="protein sequence ID" value="CAB4535297.1"/>
    <property type="molecule type" value="Genomic_DNA"/>
</dbReference>
<accession>A0A6J6B9K0</accession>
<dbReference type="AlphaFoldDB" id="A0A6J6B9K0"/>
<reference evidence="1" key="1">
    <citation type="submission" date="2020-05" db="EMBL/GenBank/DDBJ databases">
        <authorList>
            <person name="Chiriac C."/>
            <person name="Salcher M."/>
            <person name="Ghai R."/>
            <person name="Kavagutti S V."/>
        </authorList>
    </citation>
    <scope>NUCLEOTIDE SEQUENCE</scope>
</reference>
<gene>
    <name evidence="1" type="ORF">UFOPK1413_00429</name>
</gene>
<evidence type="ECO:0000313" key="1">
    <source>
        <dbReference type="EMBL" id="CAB4535297.1"/>
    </source>
</evidence>
<protein>
    <submittedName>
        <fullName evidence="1">Unannotated protein</fullName>
    </submittedName>
</protein>
<organism evidence="1">
    <name type="scientific">freshwater metagenome</name>
    <dbReference type="NCBI Taxonomy" id="449393"/>
    <lineage>
        <taxon>unclassified sequences</taxon>
        <taxon>metagenomes</taxon>
        <taxon>ecological metagenomes</taxon>
    </lineage>
</organism>
<proteinExistence type="predicted"/>
<sequence length="95" mass="10510">MQTHRLVEQVVDLVFICHVHLNKRALEFLGRRSARFWVHVADDDGRTFRAHALGGRKTDSARAAGNDRDLAFQALGEIDLFNGHGGSFLGISPLG</sequence>
<name>A0A6J6B9K0_9ZZZZ</name>